<dbReference type="PANTHER" id="PTHR30505">
    <property type="entry name" value="FRUCTOSE-LIKE PERMEASE"/>
    <property type="match status" value="1"/>
</dbReference>
<organism evidence="17 18">
    <name type="scientific">Nocardioides aestuarii</name>
    <dbReference type="NCBI Taxonomy" id="252231"/>
    <lineage>
        <taxon>Bacteria</taxon>
        <taxon>Bacillati</taxon>
        <taxon>Actinomycetota</taxon>
        <taxon>Actinomycetes</taxon>
        <taxon>Propionibacteriales</taxon>
        <taxon>Nocardioidaceae</taxon>
        <taxon>Nocardioides</taxon>
    </lineage>
</organism>
<gene>
    <name evidence="17" type="ORF">ACFSDE_02280</name>
</gene>
<evidence type="ECO:0000256" key="11">
    <source>
        <dbReference type="ARBA" id="ARBA00023136"/>
    </source>
</evidence>
<keyword evidence="7" id="KW-0598">Phosphotransferase system</keyword>
<dbReference type="InterPro" id="IPR003353">
    <property type="entry name" value="PTS_IIB_fruc"/>
</dbReference>
<dbReference type="SUPFAM" id="SSF52794">
    <property type="entry name" value="PTS system IIB component-like"/>
    <property type="match status" value="1"/>
</dbReference>
<evidence type="ECO:0000256" key="10">
    <source>
        <dbReference type="ARBA" id="ARBA00022989"/>
    </source>
</evidence>
<feature type="compositionally biased region" description="Low complexity" evidence="12">
    <location>
        <begin position="154"/>
        <end position="173"/>
    </location>
</feature>
<evidence type="ECO:0000256" key="6">
    <source>
        <dbReference type="ARBA" id="ARBA00022679"/>
    </source>
</evidence>
<feature type="transmembrane region" description="Helical" evidence="13">
    <location>
        <begin position="611"/>
        <end position="629"/>
    </location>
</feature>
<evidence type="ECO:0000256" key="3">
    <source>
        <dbReference type="ARBA" id="ARBA00022475"/>
    </source>
</evidence>
<dbReference type="SUPFAM" id="SSF55804">
    <property type="entry name" value="Phoshotransferase/anion transport protein"/>
    <property type="match status" value="1"/>
</dbReference>
<dbReference type="PROSITE" id="PS51094">
    <property type="entry name" value="PTS_EIIA_TYPE_2"/>
    <property type="match status" value="1"/>
</dbReference>
<feature type="transmembrane region" description="Helical" evidence="13">
    <location>
        <begin position="502"/>
        <end position="521"/>
    </location>
</feature>
<keyword evidence="11 13" id="KW-0472">Membrane</keyword>
<dbReference type="InterPro" id="IPR013011">
    <property type="entry name" value="PTS_EIIB_2"/>
</dbReference>
<dbReference type="Pfam" id="PF02378">
    <property type="entry name" value="PTS_EIIC"/>
    <property type="match status" value="1"/>
</dbReference>
<dbReference type="InterPro" id="IPR036095">
    <property type="entry name" value="PTS_EIIB-like_sf"/>
</dbReference>
<comment type="subcellular location">
    <subcellularLocation>
        <location evidence="1">Cell inner membrane</location>
        <topology evidence="1">Multi-pass membrane protein</topology>
    </subcellularLocation>
</comment>
<dbReference type="InterPro" id="IPR050864">
    <property type="entry name" value="Bacterial_PTS_Sugar_Transport"/>
</dbReference>
<keyword evidence="5" id="KW-0762">Sugar transport</keyword>
<proteinExistence type="predicted"/>
<evidence type="ECO:0000313" key="17">
    <source>
        <dbReference type="EMBL" id="MFD1945603.1"/>
    </source>
</evidence>
<feature type="transmembrane region" description="Helical" evidence="13">
    <location>
        <begin position="587"/>
        <end position="604"/>
    </location>
</feature>
<feature type="transmembrane region" description="Helical" evidence="13">
    <location>
        <begin position="458"/>
        <end position="481"/>
    </location>
</feature>
<evidence type="ECO:0000256" key="12">
    <source>
        <dbReference type="SAM" id="MobiDB-lite"/>
    </source>
</evidence>
<keyword evidence="2" id="KW-0813">Transport</keyword>
<feature type="domain" description="PTS EIIB type-2" evidence="15">
    <location>
        <begin position="183"/>
        <end position="278"/>
    </location>
</feature>
<evidence type="ECO:0000256" key="4">
    <source>
        <dbReference type="ARBA" id="ARBA00022553"/>
    </source>
</evidence>
<reference evidence="18" key="1">
    <citation type="journal article" date="2019" name="Int. J. Syst. Evol. Microbiol.">
        <title>The Global Catalogue of Microorganisms (GCM) 10K type strain sequencing project: providing services to taxonomists for standard genome sequencing and annotation.</title>
        <authorList>
            <consortium name="The Broad Institute Genomics Platform"/>
            <consortium name="The Broad Institute Genome Sequencing Center for Infectious Disease"/>
            <person name="Wu L."/>
            <person name="Ma J."/>
        </authorList>
    </citation>
    <scope>NUCLEOTIDE SEQUENCE [LARGE SCALE GENOMIC DNA]</scope>
    <source>
        <strain evidence="18">CGMCC 1.12477</strain>
    </source>
</reference>
<accession>A0ABW4TGH0</accession>
<keyword evidence="6" id="KW-0808">Transferase</keyword>
<comment type="caution">
    <text evidence="17">The sequence shown here is derived from an EMBL/GenBank/DDBJ whole genome shotgun (WGS) entry which is preliminary data.</text>
</comment>
<dbReference type="Gene3D" id="3.40.930.10">
    <property type="entry name" value="Mannitol-specific EII, Chain A"/>
    <property type="match status" value="1"/>
</dbReference>
<dbReference type="CDD" id="cd00211">
    <property type="entry name" value="PTS_IIA_fru"/>
    <property type="match status" value="1"/>
</dbReference>
<dbReference type="NCBIfam" id="TIGR00829">
    <property type="entry name" value="FRU"/>
    <property type="match status" value="1"/>
</dbReference>
<evidence type="ECO:0000256" key="5">
    <source>
        <dbReference type="ARBA" id="ARBA00022597"/>
    </source>
</evidence>
<evidence type="ECO:0000256" key="7">
    <source>
        <dbReference type="ARBA" id="ARBA00022683"/>
    </source>
</evidence>
<dbReference type="InterPro" id="IPR016152">
    <property type="entry name" value="PTrfase/Anion_transptr"/>
</dbReference>
<dbReference type="Proteomes" id="UP001597351">
    <property type="component" value="Unassembled WGS sequence"/>
</dbReference>
<dbReference type="NCBIfam" id="TIGR01427">
    <property type="entry name" value="PTS_IIC_fructo"/>
    <property type="match status" value="1"/>
</dbReference>
<dbReference type="InterPro" id="IPR013014">
    <property type="entry name" value="PTS_EIIC_2"/>
</dbReference>
<dbReference type="Gene3D" id="3.40.50.2300">
    <property type="match status" value="1"/>
</dbReference>
<sequence length="683" mass="68774">MSDLITTDLVRLDAGLGDTKQDVIRSLAAVVGDAGRATDVDQLVADAFAREETSATGLPGGIAIPHCRTTGVEEPTLAFARLSPGVDFGAKDGPADLAFLIAAPAGGDADHLTILTQLARALVKPAFTDSLRSAETPEDVVELVHRELGLGGAPAAAAPKHAAPAEAPAPAAASTDSGRRRSFVAVTACPTGIAHTYMAAEALEAAAERAGVDLQVETQGSAGSTPLSPDVIAAADAVIFAVDVGVRDRGRFAGKPVVSSGVKRPIDDGDAMIAEALRYADDPNAPRVEGSAAASEGGGAAEETWGGRIRRVLMTGVSYMIPFVAAGGLLIALGFLFGGYEITGPGGDIATGNSLFDLPDPDALGLEHALFGSPFFAYLGALFFVLGAAAFGFLVPALAGYIAYAIADRPGIAPGFVMGAIAGTLQTGFLGGIIGGVLAGLVAHWIAGWKVPSWARGLMPVLVIPLLATLLSGFVMVVVLGKPLGSLMSALSDGLTSMSNNPGLAILLGAVLGLMMAFDMGGPLNKVAYAFATTGLGAAAAATGDAPELKVMAAVMLAGMVPPLALALATVVRPGLFTVPERENGKAAWLMGASFITEGAIPFAAADPLRVIPSIMAGSAVTGALAMSLDVTLRAPHGGIFVLFAVGNILGFLVSLVVGTLVATAAVVGLKTAFRTTTDVATV</sequence>
<dbReference type="PROSITE" id="PS51099">
    <property type="entry name" value="PTS_EIIB_TYPE_2"/>
    <property type="match status" value="1"/>
</dbReference>
<feature type="transmembrane region" description="Helical" evidence="13">
    <location>
        <begin position="641"/>
        <end position="668"/>
    </location>
</feature>
<keyword evidence="3" id="KW-1003">Cell membrane</keyword>
<dbReference type="Pfam" id="PF02302">
    <property type="entry name" value="PTS_IIB"/>
    <property type="match status" value="1"/>
</dbReference>
<dbReference type="PROSITE" id="PS51104">
    <property type="entry name" value="PTS_EIIC_TYPE_2"/>
    <property type="match status" value="1"/>
</dbReference>
<dbReference type="InterPro" id="IPR002178">
    <property type="entry name" value="PTS_EIIA_type-2_dom"/>
</dbReference>
<dbReference type="RefSeq" id="WP_343915496.1">
    <property type="nucleotide sequence ID" value="NZ_BAAAJT010000002.1"/>
</dbReference>
<feature type="transmembrane region" description="Helical" evidence="13">
    <location>
        <begin position="375"/>
        <end position="404"/>
    </location>
</feature>
<dbReference type="InterPro" id="IPR006327">
    <property type="entry name" value="PTS_IIC_fruc"/>
</dbReference>
<feature type="transmembrane region" description="Helical" evidence="13">
    <location>
        <begin position="551"/>
        <end position="572"/>
    </location>
</feature>
<evidence type="ECO:0000256" key="9">
    <source>
        <dbReference type="ARBA" id="ARBA00022777"/>
    </source>
</evidence>
<feature type="domain" description="PTS EIIC type-2" evidence="16">
    <location>
        <begin position="309"/>
        <end position="680"/>
    </location>
</feature>
<feature type="region of interest" description="Disordered" evidence="12">
    <location>
        <begin position="154"/>
        <end position="176"/>
    </location>
</feature>
<keyword evidence="18" id="KW-1185">Reference proteome</keyword>
<evidence type="ECO:0000256" key="13">
    <source>
        <dbReference type="SAM" id="Phobius"/>
    </source>
</evidence>
<dbReference type="InterPro" id="IPR003501">
    <property type="entry name" value="PTS_EIIB_2/3"/>
</dbReference>
<evidence type="ECO:0000259" key="14">
    <source>
        <dbReference type="PROSITE" id="PS51094"/>
    </source>
</evidence>
<evidence type="ECO:0000313" key="18">
    <source>
        <dbReference type="Proteomes" id="UP001597351"/>
    </source>
</evidence>
<dbReference type="Pfam" id="PF00359">
    <property type="entry name" value="PTS_EIIA_2"/>
    <property type="match status" value="1"/>
</dbReference>
<keyword evidence="10 13" id="KW-1133">Transmembrane helix</keyword>
<protein>
    <submittedName>
        <fullName evidence="17">Fructose-specific PTS transporter subunit EIIC</fullName>
    </submittedName>
</protein>
<feature type="transmembrane region" description="Helical" evidence="13">
    <location>
        <begin position="416"/>
        <end position="446"/>
    </location>
</feature>
<dbReference type="PANTHER" id="PTHR30505:SF0">
    <property type="entry name" value="FRUCTOSE-LIKE PTS SYSTEM EIIBC COMPONENT-RELATED"/>
    <property type="match status" value="1"/>
</dbReference>
<keyword evidence="8 13" id="KW-0812">Transmembrane</keyword>
<feature type="domain" description="PTS EIIA type-2" evidence="14">
    <location>
        <begin position="3"/>
        <end position="147"/>
    </location>
</feature>
<evidence type="ECO:0000256" key="2">
    <source>
        <dbReference type="ARBA" id="ARBA00022448"/>
    </source>
</evidence>
<evidence type="ECO:0000259" key="15">
    <source>
        <dbReference type="PROSITE" id="PS51099"/>
    </source>
</evidence>
<evidence type="ECO:0000256" key="8">
    <source>
        <dbReference type="ARBA" id="ARBA00022692"/>
    </source>
</evidence>
<dbReference type="CDD" id="cd05569">
    <property type="entry name" value="PTS_IIB_fructose"/>
    <property type="match status" value="1"/>
</dbReference>
<keyword evidence="4" id="KW-0597">Phosphoprotein</keyword>
<evidence type="ECO:0000256" key="1">
    <source>
        <dbReference type="ARBA" id="ARBA00004429"/>
    </source>
</evidence>
<name>A0ABW4TGH0_9ACTN</name>
<evidence type="ECO:0000259" key="16">
    <source>
        <dbReference type="PROSITE" id="PS51104"/>
    </source>
</evidence>
<dbReference type="InterPro" id="IPR003352">
    <property type="entry name" value="PTS_EIIC"/>
</dbReference>
<feature type="transmembrane region" description="Helical" evidence="13">
    <location>
        <begin position="527"/>
        <end position="544"/>
    </location>
</feature>
<feature type="transmembrane region" description="Helical" evidence="13">
    <location>
        <begin position="317"/>
        <end position="337"/>
    </location>
</feature>
<keyword evidence="9" id="KW-0418">Kinase</keyword>
<dbReference type="EMBL" id="JBHUGD010000001">
    <property type="protein sequence ID" value="MFD1945603.1"/>
    <property type="molecule type" value="Genomic_DNA"/>
</dbReference>